<reference evidence="1 2" key="1">
    <citation type="submission" date="2020-08" db="EMBL/GenBank/DDBJ databases">
        <title>The genome sequence of Novosphingobium flavum 4Y4.</title>
        <authorList>
            <person name="Liu Y."/>
        </authorList>
    </citation>
    <scope>NUCLEOTIDE SEQUENCE [LARGE SCALE GENOMIC DNA]</scope>
    <source>
        <strain evidence="1 2">4Y4</strain>
    </source>
</reference>
<proteinExistence type="predicted"/>
<keyword evidence="2" id="KW-1185">Reference proteome</keyword>
<dbReference type="Pfam" id="PF13618">
    <property type="entry name" value="Gluconate_2-dh3"/>
    <property type="match status" value="1"/>
</dbReference>
<dbReference type="Proteomes" id="UP000520156">
    <property type="component" value="Unassembled WGS sequence"/>
</dbReference>
<dbReference type="PROSITE" id="PS51318">
    <property type="entry name" value="TAT"/>
    <property type="match status" value="1"/>
</dbReference>
<sequence>MDQHVPSRRQFLTAVGNLASASWVALNWPSIAAAAEPMQHGHHAMAMGDEAPPTAITTLAPSEAADVEAIAGLIVPSGKTPGAREVGALLFIDNALGSFFKDQLASFRKGLGEFQAGFAQQPGVTTPFARAPEAQQTAWLAQVDKTPFFLAVRRLTVLGLLALPKYGGNKNNMGWTLIGVEDNHYWEPPFGYYDRDYPGFQPYPGTKPYTA</sequence>
<protein>
    <submittedName>
        <fullName evidence="1">Gluconate 2-dehydrogenase subunit 3 family protein</fullName>
    </submittedName>
</protein>
<dbReference type="InterPro" id="IPR006311">
    <property type="entry name" value="TAT_signal"/>
</dbReference>
<accession>A0A7X1F5Q8</accession>
<evidence type="ECO:0000313" key="2">
    <source>
        <dbReference type="Proteomes" id="UP000520156"/>
    </source>
</evidence>
<dbReference type="AlphaFoldDB" id="A0A7X1F5Q8"/>
<gene>
    <name evidence="1" type="ORF">H7F49_03970</name>
</gene>
<dbReference type="InterPro" id="IPR027056">
    <property type="entry name" value="Gluconate_2DH_su3"/>
</dbReference>
<comment type="caution">
    <text evidence="1">The sequence shown here is derived from an EMBL/GenBank/DDBJ whole genome shotgun (WGS) entry which is preliminary data.</text>
</comment>
<evidence type="ECO:0000313" key="1">
    <source>
        <dbReference type="EMBL" id="MBC2650850.1"/>
    </source>
</evidence>
<organism evidence="1 2">
    <name type="scientific">Novosphingobium aerophilum</name>
    <dbReference type="NCBI Taxonomy" id="2839843"/>
    <lineage>
        <taxon>Bacteria</taxon>
        <taxon>Pseudomonadati</taxon>
        <taxon>Pseudomonadota</taxon>
        <taxon>Alphaproteobacteria</taxon>
        <taxon>Sphingomonadales</taxon>
        <taxon>Sphingomonadaceae</taxon>
        <taxon>Novosphingobium</taxon>
    </lineage>
</organism>
<name>A0A7X1F5Q8_9SPHN</name>
<dbReference type="EMBL" id="JACLAU010000003">
    <property type="protein sequence ID" value="MBC2650850.1"/>
    <property type="molecule type" value="Genomic_DNA"/>
</dbReference>
<dbReference type="RefSeq" id="WP_185682271.1">
    <property type="nucleotide sequence ID" value="NZ_JACLAU010000003.1"/>
</dbReference>